<reference evidence="2 3" key="1">
    <citation type="journal article" date="2016" name="Nat. Commun.">
        <title>Thousands of microbial genomes shed light on interconnected biogeochemical processes in an aquifer system.</title>
        <authorList>
            <person name="Anantharaman K."/>
            <person name="Brown C.T."/>
            <person name="Hug L.A."/>
            <person name="Sharon I."/>
            <person name="Castelle C.J."/>
            <person name="Probst A.J."/>
            <person name="Thomas B.C."/>
            <person name="Singh A."/>
            <person name="Wilkins M.J."/>
            <person name="Karaoz U."/>
            <person name="Brodie E.L."/>
            <person name="Williams K.H."/>
            <person name="Hubbard S.S."/>
            <person name="Banfield J.F."/>
        </authorList>
    </citation>
    <scope>NUCLEOTIDE SEQUENCE [LARGE SCALE GENOMIC DNA]</scope>
</reference>
<gene>
    <name evidence="2" type="ORF">A2989_02390</name>
</gene>
<evidence type="ECO:0000313" key="2">
    <source>
        <dbReference type="EMBL" id="OGD03454.1"/>
    </source>
</evidence>
<sequence length="407" mass="47734">MFRKLFSLRWLFLFVITPMVLIAIGVFLSLAKIYREDVSFLTLTFDHPMSQLVSWKTGELLSGEKIVGQFTAQDGYLGIVAVRFDNLLRINDDWVIFRIREKDASRWYYQNKYKVDQFQPHQLFPFGFPIITKSSQKEYIFEVESVFGVPGNSISLDPAYPVFSTRYKYPRDQILGELDELDAFLPKKLTSLKTDEQDLAIQIKTLVGFLQKKATNFGKAQSQQSLFVKYFLRKVENIFINVKLSRSVVFYFLPLFVYQYWLWVHSHVKRKIYFPVLFPLLVTILEIFYLPTSDDFVTLETIIFWIMIVRHYQLKTSILIGLASVFLIASPILLELNQAIFAEKTGAWAFLLLFIGVLFVIVNYKISLRQETSVKRLTYHLISEMKKIIRLLFQIFHPKKSLLSTNH</sequence>
<dbReference type="Proteomes" id="UP000177080">
    <property type="component" value="Unassembled WGS sequence"/>
</dbReference>
<dbReference type="EMBL" id="MEXN01000006">
    <property type="protein sequence ID" value="OGD03454.1"/>
    <property type="molecule type" value="Genomic_DNA"/>
</dbReference>
<feature type="transmembrane region" description="Helical" evidence="1">
    <location>
        <begin position="248"/>
        <end position="265"/>
    </location>
</feature>
<dbReference type="AlphaFoldDB" id="A0A1F4ZDH8"/>
<accession>A0A1F4ZDH8</accession>
<proteinExistence type="predicted"/>
<name>A0A1F4ZDH8_9BACT</name>
<comment type="caution">
    <text evidence="2">The sequence shown here is derived from an EMBL/GenBank/DDBJ whole genome shotgun (WGS) entry which is preliminary data.</text>
</comment>
<evidence type="ECO:0000313" key="3">
    <source>
        <dbReference type="Proteomes" id="UP000177080"/>
    </source>
</evidence>
<keyword evidence="1" id="KW-1133">Transmembrane helix</keyword>
<keyword evidence="1" id="KW-0812">Transmembrane</keyword>
<feature type="transmembrane region" description="Helical" evidence="1">
    <location>
        <begin position="347"/>
        <end position="366"/>
    </location>
</feature>
<feature type="transmembrane region" description="Helical" evidence="1">
    <location>
        <begin position="319"/>
        <end position="341"/>
    </location>
</feature>
<feature type="transmembrane region" description="Helical" evidence="1">
    <location>
        <begin position="12"/>
        <end position="34"/>
    </location>
</feature>
<keyword evidence="1" id="KW-0472">Membrane</keyword>
<dbReference type="STRING" id="1797259.A2989_02390"/>
<protein>
    <submittedName>
        <fullName evidence="2">Uncharacterized protein</fullName>
    </submittedName>
</protein>
<feature type="transmembrane region" description="Helical" evidence="1">
    <location>
        <begin position="272"/>
        <end position="290"/>
    </location>
</feature>
<evidence type="ECO:0000256" key="1">
    <source>
        <dbReference type="SAM" id="Phobius"/>
    </source>
</evidence>
<organism evidence="2 3">
    <name type="scientific">Candidatus Amesbacteria bacterium RIFCSPLOWO2_01_FULL_48_25</name>
    <dbReference type="NCBI Taxonomy" id="1797259"/>
    <lineage>
        <taxon>Bacteria</taxon>
        <taxon>Candidatus Amesiibacteriota</taxon>
    </lineage>
</organism>